<dbReference type="EC" id="3.1.4.1" evidence="1"/>
<dbReference type="GO" id="GO:0036297">
    <property type="term" value="P:interstrand cross-link repair"/>
    <property type="evidence" value="ECO:0007669"/>
    <property type="project" value="InterPro"/>
</dbReference>
<evidence type="ECO:0000313" key="4">
    <source>
        <dbReference type="Proteomes" id="UP000323000"/>
    </source>
</evidence>
<keyword evidence="4" id="KW-1185">Reference proteome</keyword>
<keyword evidence="1" id="KW-0378">Hydrolase</keyword>
<keyword evidence="1" id="KW-0234">DNA repair</keyword>
<reference evidence="4" key="1">
    <citation type="journal article" date="2019" name="Gigascience">
        <title>De novo genome assembly of the endangered Acer yangbiense, a plant species with extremely small populations endemic to Yunnan Province, China.</title>
        <authorList>
            <person name="Yang J."/>
            <person name="Wariss H.M."/>
            <person name="Tao L."/>
            <person name="Zhang R."/>
            <person name="Yun Q."/>
            <person name="Hollingsworth P."/>
            <person name="Dao Z."/>
            <person name="Luo G."/>
            <person name="Guo H."/>
            <person name="Ma Y."/>
            <person name="Sun W."/>
        </authorList>
    </citation>
    <scope>NUCLEOTIDE SEQUENCE [LARGE SCALE GENOMIC DNA]</scope>
    <source>
        <strain evidence="4">cv. Malutang</strain>
    </source>
</reference>
<dbReference type="GO" id="GO:0046872">
    <property type="term" value="F:metal ion binding"/>
    <property type="evidence" value="ECO:0007669"/>
    <property type="project" value="UniProtKB-KW"/>
</dbReference>
<feature type="domain" description="Fanconi-associated nuclease 1-like TPR" evidence="2">
    <location>
        <begin position="112"/>
        <end position="208"/>
    </location>
</feature>
<organism evidence="3 4">
    <name type="scientific">Acer yangbiense</name>
    <dbReference type="NCBI Taxonomy" id="1000413"/>
    <lineage>
        <taxon>Eukaryota</taxon>
        <taxon>Viridiplantae</taxon>
        <taxon>Streptophyta</taxon>
        <taxon>Embryophyta</taxon>
        <taxon>Tracheophyta</taxon>
        <taxon>Spermatophyta</taxon>
        <taxon>Magnoliopsida</taxon>
        <taxon>eudicotyledons</taxon>
        <taxon>Gunneridae</taxon>
        <taxon>Pentapetalae</taxon>
        <taxon>rosids</taxon>
        <taxon>malvids</taxon>
        <taxon>Sapindales</taxon>
        <taxon>Sapindaceae</taxon>
        <taxon>Hippocastanoideae</taxon>
        <taxon>Acereae</taxon>
        <taxon>Acer</taxon>
    </lineage>
</organism>
<sequence>MCFILRLQRQSSNRGSRKQDLIASLLCSYEDGLCQLLPSMVLDKTGICIRISSKAESFLWRAEAIKLAQIMDQSLDENNVELVLRYIMIADSQISSTCWEAAEPTTSDLAIPFYSCFSASWVFSKVVLLGISLLERERRYKDAVNLLKWLLISFIFDGRRGYWTLRLSIDLEHLSCPNESLSVAEEGLLDPWVRAGSRMALQRRVLRVGKPPRRWKTSCFSEPIQRNITEFFAGEGGGWRGVHTESGIWLTIFGLLMLDILFSDVPDVFRSRFQTAPLDLATDSFYVVRKNLIESQLQKIHDGMAEEIIITSWNHIWEQLAKKLIGTGIPSLSFGQQLPVLGDLVWPHCADISLKIMVAGPEAFTKAWKAAYAELHLTSHPHNIRREDIISQAYERFQVHASRNVCIFRCRVVLLHLIPSHLAFSAITGLVDWNATFDY</sequence>
<evidence type="ECO:0000313" key="3">
    <source>
        <dbReference type="EMBL" id="TXG69321.1"/>
    </source>
</evidence>
<evidence type="ECO:0000256" key="1">
    <source>
        <dbReference type="RuleBase" id="RU365033"/>
    </source>
</evidence>
<dbReference type="GO" id="GO:0017108">
    <property type="term" value="F:5'-flap endonuclease activity"/>
    <property type="evidence" value="ECO:0007669"/>
    <property type="project" value="TreeGrafter"/>
</dbReference>
<comment type="cofactor">
    <cofactor evidence="1">
        <name>Mg(2+)</name>
        <dbReference type="ChEBI" id="CHEBI:18420"/>
    </cofactor>
    <cofactor evidence="1">
        <name>Mn(2+)</name>
        <dbReference type="ChEBI" id="CHEBI:29035"/>
    </cofactor>
</comment>
<keyword evidence="1" id="KW-0227">DNA damage</keyword>
<dbReference type="GO" id="GO:0005634">
    <property type="term" value="C:nucleus"/>
    <property type="evidence" value="ECO:0007669"/>
    <property type="project" value="UniProtKB-SubCell"/>
</dbReference>
<comment type="catalytic activity">
    <reaction evidence="1">
        <text>Hydrolytically removes 5'-nucleotides successively from the 3'-hydroxy termini of 3'-hydroxy-terminated oligonucleotides.</text>
        <dbReference type="EC" id="3.1.4.1"/>
    </reaction>
</comment>
<comment type="similarity">
    <text evidence="1">Belongs to the FAN1 family.</text>
</comment>
<dbReference type="InterPro" id="IPR049126">
    <property type="entry name" value="FAN1-like_TPR"/>
</dbReference>
<name>A0A5C7IJH3_9ROSI</name>
<dbReference type="InterPro" id="IPR033315">
    <property type="entry name" value="Fan1-like"/>
</dbReference>
<dbReference type="GO" id="GO:0004528">
    <property type="term" value="F:phosphodiesterase I activity"/>
    <property type="evidence" value="ECO:0007669"/>
    <property type="project" value="UniProtKB-EC"/>
</dbReference>
<protein>
    <recommendedName>
        <fullName evidence="1">Fanconi-associated nuclease</fullName>
        <ecNumber evidence="1">3.1.4.1</ecNumber>
    </recommendedName>
</protein>
<keyword evidence="1" id="KW-0479">Metal-binding</keyword>
<keyword evidence="1" id="KW-0460">Magnesium</keyword>
<gene>
    <name evidence="3" type="ORF">EZV62_004256</name>
</gene>
<dbReference type="PANTHER" id="PTHR15749">
    <property type="entry name" value="FANCONI-ASSOCIATED NUCLEASE 1"/>
    <property type="match status" value="1"/>
</dbReference>
<dbReference type="Proteomes" id="UP000323000">
    <property type="component" value="Chromosome 2"/>
</dbReference>
<dbReference type="Pfam" id="PF21170">
    <property type="entry name" value="FAN1_TPR"/>
    <property type="match status" value="1"/>
</dbReference>
<comment type="caution">
    <text evidence="3">The sequence shown here is derived from an EMBL/GenBank/DDBJ whole genome shotgun (WGS) entry which is preliminary data.</text>
</comment>
<comment type="subcellular location">
    <subcellularLocation>
        <location evidence="1">Nucleus</location>
    </subcellularLocation>
</comment>
<dbReference type="GO" id="GO:0008409">
    <property type="term" value="F:5'-3' exonuclease activity"/>
    <property type="evidence" value="ECO:0007669"/>
    <property type="project" value="TreeGrafter"/>
</dbReference>
<accession>A0A5C7IJH3</accession>
<comment type="function">
    <text evidence="1">Nuclease required for the repair of DNA interstrand cross-links (ICL). Acts as a 5'-3' exonuclease that anchors at a cut end of DNA and cleaves DNA successively at every third nucleotide, allowing to excise an ICL from one strand through flanking incisions.</text>
</comment>
<keyword evidence="1" id="KW-0464">Manganese</keyword>
<dbReference type="EMBL" id="VAHF01000002">
    <property type="protein sequence ID" value="TXG69321.1"/>
    <property type="molecule type" value="Genomic_DNA"/>
</dbReference>
<dbReference type="OrthoDB" id="76364at2759"/>
<dbReference type="PANTHER" id="PTHR15749:SF4">
    <property type="entry name" value="FANCONI-ASSOCIATED NUCLEASE 1"/>
    <property type="match status" value="1"/>
</dbReference>
<proteinExistence type="inferred from homology"/>
<evidence type="ECO:0000259" key="2">
    <source>
        <dbReference type="Pfam" id="PF21170"/>
    </source>
</evidence>
<dbReference type="AlphaFoldDB" id="A0A5C7IJH3"/>
<dbReference type="GO" id="GO:0070336">
    <property type="term" value="F:flap-structured DNA binding"/>
    <property type="evidence" value="ECO:0007669"/>
    <property type="project" value="TreeGrafter"/>
</dbReference>
<keyword evidence="1" id="KW-0540">Nuclease</keyword>
<keyword evidence="1" id="KW-0539">Nucleus</keyword>